<protein>
    <submittedName>
        <fullName evidence="1">Uncharacterized protein</fullName>
    </submittedName>
</protein>
<proteinExistence type="predicted"/>
<keyword evidence="2" id="KW-1185">Reference proteome</keyword>
<reference evidence="1" key="1">
    <citation type="submission" date="2021-02" db="EMBL/GenBank/DDBJ databases">
        <authorList>
            <person name="Dougan E. K."/>
            <person name="Rhodes N."/>
            <person name="Thang M."/>
            <person name="Chan C."/>
        </authorList>
    </citation>
    <scope>NUCLEOTIDE SEQUENCE</scope>
</reference>
<organism evidence="1 2">
    <name type="scientific">Polarella glacialis</name>
    <name type="common">Dinoflagellate</name>
    <dbReference type="NCBI Taxonomy" id="89957"/>
    <lineage>
        <taxon>Eukaryota</taxon>
        <taxon>Sar</taxon>
        <taxon>Alveolata</taxon>
        <taxon>Dinophyceae</taxon>
        <taxon>Suessiales</taxon>
        <taxon>Suessiaceae</taxon>
        <taxon>Polarella</taxon>
    </lineage>
</organism>
<name>A0A813ECN6_POLGL</name>
<comment type="caution">
    <text evidence="1">The sequence shown here is derived from an EMBL/GenBank/DDBJ whole genome shotgun (WGS) entry which is preliminary data.</text>
</comment>
<feature type="non-terminal residue" evidence="1">
    <location>
        <position position="1"/>
    </location>
</feature>
<dbReference type="OrthoDB" id="301636at2759"/>
<dbReference type="EMBL" id="CAJNNV010008981">
    <property type="protein sequence ID" value="CAE8596870.1"/>
    <property type="molecule type" value="Genomic_DNA"/>
</dbReference>
<dbReference type="AlphaFoldDB" id="A0A813ECN6"/>
<evidence type="ECO:0000313" key="2">
    <source>
        <dbReference type="Proteomes" id="UP000654075"/>
    </source>
</evidence>
<sequence length="114" mass="13023">INFCISQHNTSVMLFPLPLNNTYITGYRWENERIRAGNMQLSHNQELGIGLELHIVGVIPISWARFFNQKFILNGSIPLPLFQPEVLDVFATNTDFLNISLYIYGVRQSVGGIR</sequence>
<accession>A0A813ECN6</accession>
<dbReference type="Proteomes" id="UP000654075">
    <property type="component" value="Unassembled WGS sequence"/>
</dbReference>
<evidence type="ECO:0000313" key="1">
    <source>
        <dbReference type="EMBL" id="CAE8596870.1"/>
    </source>
</evidence>
<feature type="non-terminal residue" evidence="1">
    <location>
        <position position="114"/>
    </location>
</feature>
<gene>
    <name evidence="1" type="ORF">PGLA1383_LOCUS15328</name>
</gene>